<name>A0AA37TQE5_9RHOB</name>
<dbReference type="Proteomes" id="UP001157355">
    <property type="component" value="Unassembled WGS sequence"/>
</dbReference>
<keyword evidence="1" id="KW-0472">Membrane</keyword>
<evidence type="ECO:0000313" key="2">
    <source>
        <dbReference type="EMBL" id="GLS85732.1"/>
    </source>
</evidence>
<proteinExistence type="predicted"/>
<protein>
    <submittedName>
        <fullName evidence="2">Cytochrome oxidase</fullName>
    </submittedName>
</protein>
<feature type="transmembrane region" description="Helical" evidence="1">
    <location>
        <begin position="14"/>
        <end position="31"/>
    </location>
</feature>
<dbReference type="EMBL" id="BSPP01000004">
    <property type="protein sequence ID" value="GLS85732.1"/>
    <property type="molecule type" value="Genomic_DNA"/>
</dbReference>
<accession>A0AA37TQE5</accession>
<evidence type="ECO:0000256" key="1">
    <source>
        <dbReference type="SAM" id="Phobius"/>
    </source>
</evidence>
<evidence type="ECO:0000313" key="3">
    <source>
        <dbReference type="Proteomes" id="UP001157355"/>
    </source>
</evidence>
<dbReference type="InterPro" id="IPR008621">
    <property type="entry name" value="Cbb3-typ_cyt_oxidase_comp"/>
</dbReference>
<keyword evidence="1" id="KW-1133">Transmembrane helix</keyword>
<gene>
    <name evidence="2" type="primary">ccoQ</name>
    <name evidence="2" type="ORF">GCM10010873_07060</name>
</gene>
<dbReference type="CDD" id="cd01324">
    <property type="entry name" value="cbb3_Oxidase_CcoQ"/>
    <property type="match status" value="1"/>
</dbReference>
<dbReference type="AlphaFoldDB" id="A0AA37TQE5"/>
<reference evidence="2 3" key="1">
    <citation type="journal article" date="2014" name="Int. J. Syst. Evol. Microbiol.">
        <title>Complete genome sequence of Corynebacterium casei LMG S-19264T (=DSM 44701T), isolated from a smear-ripened cheese.</title>
        <authorList>
            <consortium name="US DOE Joint Genome Institute (JGI-PGF)"/>
            <person name="Walter F."/>
            <person name="Albersmeier A."/>
            <person name="Kalinowski J."/>
            <person name="Ruckert C."/>
        </authorList>
    </citation>
    <scope>NUCLEOTIDE SEQUENCE [LARGE SCALE GENOMIC DNA]</scope>
    <source>
        <strain evidence="2 3">NBRC 111766</strain>
    </source>
</reference>
<organism evidence="2 3">
    <name type="scientific">Cypionkella aquatica</name>
    <dbReference type="NCBI Taxonomy" id="1756042"/>
    <lineage>
        <taxon>Bacteria</taxon>
        <taxon>Pseudomonadati</taxon>
        <taxon>Pseudomonadota</taxon>
        <taxon>Alphaproteobacteria</taxon>
        <taxon>Rhodobacterales</taxon>
        <taxon>Paracoccaceae</taxon>
        <taxon>Cypionkella</taxon>
    </lineage>
</organism>
<sequence length="63" mass="7210">MDTYSLLREFADSWVLLFLTLVFLAVFVWAWRPGSRATHDDIAQSIFRHDLKPAAVASQTKEA</sequence>
<dbReference type="RefSeq" id="WP_284323957.1">
    <property type="nucleotide sequence ID" value="NZ_BSPP01000004.1"/>
</dbReference>
<dbReference type="Pfam" id="PF05545">
    <property type="entry name" value="FixQ"/>
    <property type="match status" value="1"/>
</dbReference>
<keyword evidence="1" id="KW-0812">Transmembrane</keyword>
<keyword evidence="3" id="KW-1185">Reference proteome</keyword>
<comment type="caution">
    <text evidence="2">The sequence shown here is derived from an EMBL/GenBank/DDBJ whole genome shotgun (WGS) entry which is preliminary data.</text>
</comment>